<keyword evidence="2" id="KW-1185">Reference proteome</keyword>
<accession>A0A8S1RS78</accession>
<organism evidence="1 2">
    <name type="scientific">Paramecium sonneborni</name>
    <dbReference type="NCBI Taxonomy" id="65129"/>
    <lineage>
        <taxon>Eukaryota</taxon>
        <taxon>Sar</taxon>
        <taxon>Alveolata</taxon>
        <taxon>Ciliophora</taxon>
        <taxon>Intramacronucleata</taxon>
        <taxon>Oligohymenophorea</taxon>
        <taxon>Peniculida</taxon>
        <taxon>Parameciidae</taxon>
        <taxon>Paramecium</taxon>
    </lineage>
</organism>
<protein>
    <submittedName>
        <fullName evidence="1">Uncharacterized protein</fullName>
    </submittedName>
</protein>
<proteinExistence type="predicted"/>
<sequence>MTRLIFHDLISQSLVRIFLNWKKLNQCCVIFLRLIIRLQYLYFQLKRQKRIQNIMDMIKEIELQNSCCKVLIQVIELYKSNFQSYKNIVPQEILKSISNYLQVQYSICQLLAFINKTYLNIQLELPMMQGKKGFDFA</sequence>
<dbReference type="AlphaFoldDB" id="A0A8S1RS78"/>
<evidence type="ECO:0000313" key="2">
    <source>
        <dbReference type="Proteomes" id="UP000692954"/>
    </source>
</evidence>
<name>A0A8S1RS78_9CILI</name>
<comment type="caution">
    <text evidence="1">The sequence shown here is derived from an EMBL/GenBank/DDBJ whole genome shotgun (WGS) entry which is preliminary data.</text>
</comment>
<gene>
    <name evidence="1" type="ORF">PSON_ATCC_30995.1.T2670021</name>
</gene>
<dbReference type="EMBL" id="CAJJDN010000267">
    <property type="protein sequence ID" value="CAD8130173.1"/>
    <property type="molecule type" value="Genomic_DNA"/>
</dbReference>
<reference evidence="1" key="1">
    <citation type="submission" date="2021-01" db="EMBL/GenBank/DDBJ databases">
        <authorList>
            <consortium name="Genoscope - CEA"/>
            <person name="William W."/>
        </authorList>
    </citation>
    <scope>NUCLEOTIDE SEQUENCE</scope>
</reference>
<dbReference type="Proteomes" id="UP000692954">
    <property type="component" value="Unassembled WGS sequence"/>
</dbReference>
<evidence type="ECO:0000313" key="1">
    <source>
        <dbReference type="EMBL" id="CAD8130173.1"/>
    </source>
</evidence>